<evidence type="ECO:0000313" key="2">
    <source>
        <dbReference type="EMBL" id="QDV07841.1"/>
    </source>
</evidence>
<protein>
    <recommendedName>
        <fullName evidence="4">Transmembrane protein</fullName>
    </recommendedName>
</protein>
<reference evidence="2 3" key="1">
    <citation type="submission" date="2019-02" db="EMBL/GenBank/DDBJ databases">
        <title>Deep-cultivation of Planctomycetes and their phenomic and genomic characterization uncovers novel biology.</title>
        <authorList>
            <person name="Wiegand S."/>
            <person name="Jogler M."/>
            <person name="Boedeker C."/>
            <person name="Pinto D."/>
            <person name="Vollmers J."/>
            <person name="Rivas-Marin E."/>
            <person name="Kohn T."/>
            <person name="Peeters S.H."/>
            <person name="Heuer A."/>
            <person name="Rast P."/>
            <person name="Oberbeckmann S."/>
            <person name="Bunk B."/>
            <person name="Jeske O."/>
            <person name="Meyerdierks A."/>
            <person name="Storesund J.E."/>
            <person name="Kallscheuer N."/>
            <person name="Luecker S."/>
            <person name="Lage O.M."/>
            <person name="Pohl T."/>
            <person name="Merkel B.J."/>
            <person name="Hornburger P."/>
            <person name="Mueller R.-W."/>
            <person name="Bruemmer F."/>
            <person name="Labrenz M."/>
            <person name="Spormann A.M."/>
            <person name="Op den Camp H."/>
            <person name="Overmann J."/>
            <person name="Amann R."/>
            <person name="Jetten M.S.M."/>
            <person name="Mascher T."/>
            <person name="Medema M.H."/>
            <person name="Devos D.P."/>
            <person name="Kaster A.-K."/>
            <person name="Ovreas L."/>
            <person name="Rohde M."/>
            <person name="Galperin M.Y."/>
            <person name="Jogler C."/>
        </authorList>
    </citation>
    <scope>NUCLEOTIDE SEQUENCE [LARGE SCALE GENOMIC DNA]</scope>
    <source>
        <strain evidence="2 3">Poly30</strain>
    </source>
</reference>
<proteinExistence type="predicted"/>
<feature type="transmembrane region" description="Helical" evidence="1">
    <location>
        <begin position="44"/>
        <end position="63"/>
    </location>
</feature>
<dbReference type="EMBL" id="CP036434">
    <property type="protein sequence ID" value="QDV07841.1"/>
    <property type="molecule type" value="Genomic_DNA"/>
</dbReference>
<keyword evidence="1" id="KW-0472">Membrane</keyword>
<keyword evidence="1" id="KW-0812">Transmembrane</keyword>
<keyword evidence="3" id="KW-1185">Reference proteome</keyword>
<evidence type="ECO:0000256" key="1">
    <source>
        <dbReference type="SAM" id="Phobius"/>
    </source>
</evidence>
<dbReference type="Proteomes" id="UP000320390">
    <property type="component" value="Chromosome"/>
</dbReference>
<sequence length="140" mass="14722">MIARNSSLYPMKVLARATWLLGATACLLPWAAHAMGLSPHRQHSDLWIALGLFLLGLTLELVLGHGPRRVARAVLGLLAIGIAAANATTLRESAAHAGQPGVKGFLGDAALQRLAVYAAVSLAGLVLMVTATLDRKRRVS</sequence>
<name>A0A518EUV4_9BACT</name>
<dbReference type="AlphaFoldDB" id="A0A518EUV4"/>
<gene>
    <name evidence="2" type="ORF">Poly30_33740</name>
</gene>
<keyword evidence="1" id="KW-1133">Transmembrane helix</keyword>
<evidence type="ECO:0000313" key="3">
    <source>
        <dbReference type="Proteomes" id="UP000320390"/>
    </source>
</evidence>
<evidence type="ECO:0008006" key="4">
    <source>
        <dbReference type="Google" id="ProtNLM"/>
    </source>
</evidence>
<feature type="transmembrane region" description="Helical" evidence="1">
    <location>
        <begin position="70"/>
        <end position="90"/>
    </location>
</feature>
<organism evidence="2 3">
    <name type="scientific">Saltatorellus ferox</name>
    <dbReference type="NCBI Taxonomy" id="2528018"/>
    <lineage>
        <taxon>Bacteria</taxon>
        <taxon>Pseudomonadati</taxon>
        <taxon>Planctomycetota</taxon>
        <taxon>Planctomycetia</taxon>
        <taxon>Planctomycetia incertae sedis</taxon>
        <taxon>Saltatorellus</taxon>
    </lineage>
</organism>
<accession>A0A518EUV4</accession>
<feature type="transmembrane region" description="Helical" evidence="1">
    <location>
        <begin position="110"/>
        <end position="133"/>
    </location>
</feature>